<gene>
    <name evidence="3" type="ORF">Cvel_11541</name>
</gene>
<sequence>MRTETGGGVIFACSGVEPREGQTPVVVGSSSELGGWDVSRGITLHRVKNPAFPGVWMSFPMFHSASSQVQFLFALVGPSASFSPVGGLVTSADGESLVDGVQNSSAVPSALAAAAAAPTDGRGQDCCGFVWEPLGCGVREVGVVDGGLVLFSGRWGEGGTQVTPLTWEDMVLAQQQLEQDSLPSVSGNEKEKERGETEGSFEGIQKGEASGGESFGGPPEGDMMVAVPTAETVSFPVSSVPSALSPSSPAFASSQRGGGNRGGQRRGFSQPVQCEAEFLARRSSLRASGRQGVGGGGGEVLLREIGVASVATDSARFEGLSVRGGRPETSVSVPVRKRGYETMEGGGRDGVSDQALRFAPAVLKRRGGVTGEEGGVSGGKVAESVHGLTGGYDSVSVPSLLVRESESACRARLAEDQSVSVGCEGPKRRRLSSPSVLVSESQSGRGGSHEGESAGRGEEGRDRNFQRAGLCLHGRRLTHCRECGGAQGCQGGQWHKCTATSGTVRVDQQQVCGDGSGRHIGMRRAEKGRSRGIDEETFSVRMDGFVVSARSVEVVAFVSTVDGARSARIAGGKVFVSTAGSGTTAKSVEGRVFVSTAVSVTEAKIAEGRVSVSMAVSVTDAKIAEGRVSVSMAGGALSARSVEGRVCVSTAVSVADAKSVEEVAFVSTVDGATITGTVGGKASVSTAGSARSARSAQGRAFVFIEKILNTATSASLFFPLTPPPEDAPCPHLCFFSLSWFSFCVFLEKCLSCPFLSCLQGSR</sequence>
<feature type="region of interest" description="Disordered" evidence="1">
    <location>
        <begin position="237"/>
        <end position="268"/>
    </location>
</feature>
<reference evidence="3" key="1">
    <citation type="submission" date="2014-11" db="EMBL/GenBank/DDBJ databases">
        <authorList>
            <person name="Otto D Thomas"/>
            <person name="Naeem Raeece"/>
        </authorList>
    </citation>
    <scope>NUCLEOTIDE SEQUENCE</scope>
</reference>
<feature type="compositionally biased region" description="Low complexity" evidence="1">
    <location>
        <begin position="237"/>
        <end position="255"/>
    </location>
</feature>
<evidence type="ECO:0000256" key="1">
    <source>
        <dbReference type="SAM" id="MobiDB-lite"/>
    </source>
</evidence>
<feature type="compositionally biased region" description="Basic and acidic residues" evidence="1">
    <location>
        <begin position="447"/>
        <end position="460"/>
    </location>
</feature>
<dbReference type="InterPro" id="IPR002044">
    <property type="entry name" value="CBM20"/>
</dbReference>
<dbReference type="VEuPathDB" id="CryptoDB:Cvel_11541"/>
<accession>A0A0G4I709</accession>
<feature type="compositionally biased region" description="Gly residues" evidence="1">
    <location>
        <begin position="209"/>
        <end position="219"/>
    </location>
</feature>
<dbReference type="InterPro" id="IPR013783">
    <property type="entry name" value="Ig-like_fold"/>
</dbReference>
<protein>
    <recommendedName>
        <fullName evidence="2">CBM20 domain-containing protein</fullName>
    </recommendedName>
</protein>
<feature type="domain" description="CBM20" evidence="2">
    <location>
        <begin position="1"/>
        <end position="122"/>
    </location>
</feature>
<feature type="compositionally biased region" description="Basic and acidic residues" evidence="1">
    <location>
        <begin position="188"/>
        <end position="197"/>
    </location>
</feature>
<name>A0A0G4I709_9ALVE</name>
<feature type="compositionally biased region" description="Low complexity" evidence="1">
    <location>
        <begin position="432"/>
        <end position="443"/>
    </location>
</feature>
<dbReference type="GO" id="GO:2001070">
    <property type="term" value="F:starch binding"/>
    <property type="evidence" value="ECO:0007669"/>
    <property type="project" value="InterPro"/>
</dbReference>
<dbReference type="PhylomeDB" id="A0A0G4I709"/>
<feature type="compositionally biased region" description="Polar residues" evidence="1">
    <location>
        <begin position="178"/>
        <end position="187"/>
    </location>
</feature>
<dbReference type="AlphaFoldDB" id="A0A0G4I709"/>
<evidence type="ECO:0000313" key="3">
    <source>
        <dbReference type="EMBL" id="CEM52821.1"/>
    </source>
</evidence>
<dbReference type="InterPro" id="IPR013784">
    <property type="entry name" value="Carb-bd-like_fold"/>
</dbReference>
<feature type="region of interest" description="Disordered" evidence="1">
    <location>
        <begin position="178"/>
        <end position="224"/>
    </location>
</feature>
<dbReference type="EMBL" id="CDMZ01005391">
    <property type="protein sequence ID" value="CEM52821.1"/>
    <property type="molecule type" value="Genomic_DNA"/>
</dbReference>
<proteinExistence type="predicted"/>
<dbReference type="Gene3D" id="2.60.40.10">
    <property type="entry name" value="Immunoglobulins"/>
    <property type="match status" value="1"/>
</dbReference>
<organism evidence="3">
    <name type="scientific">Chromera velia CCMP2878</name>
    <dbReference type="NCBI Taxonomy" id="1169474"/>
    <lineage>
        <taxon>Eukaryota</taxon>
        <taxon>Sar</taxon>
        <taxon>Alveolata</taxon>
        <taxon>Colpodellida</taxon>
        <taxon>Chromeraceae</taxon>
        <taxon>Chromera</taxon>
    </lineage>
</organism>
<dbReference type="SUPFAM" id="SSF49452">
    <property type="entry name" value="Starch-binding domain-like"/>
    <property type="match status" value="1"/>
</dbReference>
<evidence type="ECO:0000259" key="2">
    <source>
        <dbReference type="PROSITE" id="PS51166"/>
    </source>
</evidence>
<feature type="region of interest" description="Disordered" evidence="1">
    <location>
        <begin position="420"/>
        <end position="460"/>
    </location>
</feature>
<dbReference type="Pfam" id="PF00686">
    <property type="entry name" value="CBM_20"/>
    <property type="match status" value="1"/>
</dbReference>
<dbReference type="PROSITE" id="PS51166">
    <property type="entry name" value="CBM20"/>
    <property type="match status" value="1"/>
</dbReference>